<keyword evidence="1" id="KW-0732">Signal</keyword>
<sequence length="150" mass="17645">MWIELSKVVVYFFFCSNVVSAYYAKQDYSKQSDRDSSNKYYSSVSGSRFNNDNYKLRQSRFPKIDKVKTRIEQMNSELSSSSYVKIRHKGWSNYRPLIRTTTTPTTTTTEDEGLFESYGDSDEDLDYLFLKLVRNLLQRPYMGLHCLVTN</sequence>
<evidence type="ECO:0000313" key="3">
    <source>
        <dbReference type="Proteomes" id="UP001162164"/>
    </source>
</evidence>
<organism evidence="2 3">
    <name type="scientific">Molorchus minor</name>
    <dbReference type="NCBI Taxonomy" id="1323400"/>
    <lineage>
        <taxon>Eukaryota</taxon>
        <taxon>Metazoa</taxon>
        <taxon>Ecdysozoa</taxon>
        <taxon>Arthropoda</taxon>
        <taxon>Hexapoda</taxon>
        <taxon>Insecta</taxon>
        <taxon>Pterygota</taxon>
        <taxon>Neoptera</taxon>
        <taxon>Endopterygota</taxon>
        <taxon>Coleoptera</taxon>
        <taxon>Polyphaga</taxon>
        <taxon>Cucujiformia</taxon>
        <taxon>Chrysomeloidea</taxon>
        <taxon>Cerambycidae</taxon>
        <taxon>Lamiinae</taxon>
        <taxon>Monochamini</taxon>
        <taxon>Molorchus</taxon>
    </lineage>
</organism>
<name>A0ABQ9JEB9_9CUCU</name>
<protein>
    <submittedName>
        <fullName evidence="2">Uncharacterized protein</fullName>
    </submittedName>
</protein>
<comment type="caution">
    <text evidence="2">The sequence shown here is derived from an EMBL/GenBank/DDBJ whole genome shotgun (WGS) entry which is preliminary data.</text>
</comment>
<feature type="signal peptide" evidence="1">
    <location>
        <begin position="1"/>
        <end position="21"/>
    </location>
</feature>
<dbReference type="EMBL" id="JAPWTJ010000664">
    <property type="protein sequence ID" value="KAJ8976504.1"/>
    <property type="molecule type" value="Genomic_DNA"/>
</dbReference>
<reference evidence="2" key="1">
    <citation type="journal article" date="2023" name="Insect Mol. Biol.">
        <title>Genome sequencing provides insights into the evolution of gene families encoding plant cell wall-degrading enzymes in longhorned beetles.</title>
        <authorList>
            <person name="Shin N.R."/>
            <person name="Okamura Y."/>
            <person name="Kirsch R."/>
            <person name="Pauchet Y."/>
        </authorList>
    </citation>
    <scope>NUCLEOTIDE SEQUENCE</scope>
    <source>
        <strain evidence="2">MMC_N1</strain>
    </source>
</reference>
<proteinExistence type="predicted"/>
<accession>A0ABQ9JEB9</accession>
<evidence type="ECO:0000313" key="2">
    <source>
        <dbReference type="EMBL" id="KAJ8976504.1"/>
    </source>
</evidence>
<evidence type="ECO:0000256" key="1">
    <source>
        <dbReference type="SAM" id="SignalP"/>
    </source>
</evidence>
<gene>
    <name evidence="2" type="ORF">NQ317_018448</name>
</gene>
<dbReference type="Proteomes" id="UP001162164">
    <property type="component" value="Unassembled WGS sequence"/>
</dbReference>
<keyword evidence="3" id="KW-1185">Reference proteome</keyword>
<feature type="chain" id="PRO_5045594713" evidence="1">
    <location>
        <begin position="22"/>
        <end position="150"/>
    </location>
</feature>